<dbReference type="EMBL" id="FPKR01000014">
    <property type="protein sequence ID" value="SFZ78885.1"/>
    <property type="molecule type" value="Genomic_DNA"/>
</dbReference>
<name>A0A1K2HQB4_9NEIS</name>
<dbReference type="OrthoDB" id="9789073at2"/>
<reference evidence="1 2" key="1">
    <citation type="submission" date="2016-11" db="EMBL/GenBank/DDBJ databases">
        <authorList>
            <person name="Jaros S."/>
            <person name="Januszkiewicz K."/>
            <person name="Wedrychowicz H."/>
        </authorList>
    </citation>
    <scope>NUCLEOTIDE SEQUENCE [LARGE SCALE GENOMIC DNA]</scope>
    <source>
        <strain evidence="1 2">DSM 18899</strain>
    </source>
</reference>
<dbReference type="Proteomes" id="UP000186513">
    <property type="component" value="Unassembled WGS sequence"/>
</dbReference>
<dbReference type="AlphaFoldDB" id="A0A1K2HQB4"/>
<organism evidence="1 2">
    <name type="scientific">Chitinimonas taiwanensis DSM 18899</name>
    <dbReference type="NCBI Taxonomy" id="1121279"/>
    <lineage>
        <taxon>Bacteria</taxon>
        <taxon>Pseudomonadati</taxon>
        <taxon>Pseudomonadota</taxon>
        <taxon>Betaproteobacteria</taxon>
        <taxon>Neisseriales</taxon>
        <taxon>Chitinibacteraceae</taxon>
        <taxon>Chitinimonas</taxon>
    </lineage>
</organism>
<proteinExistence type="predicted"/>
<keyword evidence="2" id="KW-1185">Reference proteome</keyword>
<evidence type="ECO:0000313" key="2">
    <source>
        <dbReference type="Proteomes" id="UP000186513"/>
    </source>
</evidence>
<protein>
    <recommendedName>
        <fullName evidence="3">CDP-Glycerol:Poly(Glycerophosphate) glycerophosphotransferase</fullName>
    </recommendedName>
</protein>
<dbReference type="RefSeq" id="WP_139256202.1">
    <property type="nucleotide sequence ID" value="NZ_FPKR01000014.1"/>
</dbReference>
<evidence type="ECO:0008006" key="3">
    <source>
        <dbReference type="Google" id="ProtNLM"/>
    </source>
</evidence>
<sequence length="427" mass="46657">MIDVTSTLTPEHHSPDVASELVVFVTYGGGHVAMLAPVARALQVAGRPYVFLALTTAGAYLERFGLPYIGYRDLPGATDSDVLDLGGRLARALPQGGVVPAEETVAYLGLNYRELIQEHGEEAAASLYSSLGRQAFLPVALFTRWFKALHPALVVATNSPRSERAAILAAGRLQIPSLCAVDIFGLQEVQWIGQQAYAQRVCVLNEEVRRMFLLHGRREDEVVVTGNPAFERLTHPDVRRAGLAIREARGWDDGRCVILWASQIEPARHPFADRSGDSALPRKIEAKLRSVVEGDDRYRLIVRYHPSECVEFQFGQDRVDFSPAHEDLAVLLHAVDVVVVTASTVGLEAHLAGRMVVSIDASVFTPDAPYSQMGVSAGVQSLDELEDLLRDGLMQVQVQNSPVVVREDLVGMSPTQKIVQVIDALLT</sequence>
<dbReference type="STRING" id="1121279.SAMN02745887_03241"/>
<dbReference type="Gene3D" id="3.40.50.2000">
    <property type="entry name" value="Glycogen Phosphorylase B"/>
    <property type="match status" value="1"/>
</dbReference>
<gene>
    <name evidence="1" type="ORF">SAMN02745887_03241</name>
</gene>
<dbReference type="SUPFAM" id="SSF53756">
    <property type="entry name" value="UDP-Glycosyltransferase/glycogen phosphorylase"/>
    <property type="match status" value="1"/>
</dbReference>
<accession>A0A1K2HQB4</accession>
<evidence type="ECO:0000313" key="1">
    <source>
        <dbReference type="EMBL" id="SFZ78885.1"/>
    </source>
</evidence>